<gene>
    <name evidence="3" type="ORF">FYJ74_04620</name>
</gene>
<reference evidence="3 4" key="1">
    <citation type="submission" date="2019-08" db="EMBL/GenBank/DDBJ databases">
        <title>In-depth cultivation of the pig gut microbiome towards novel bacterial diversity and tailored functional studies.</title>
        <authorList>
            <person name="Wylensek D."/>
            <person name="Hitch T.C.A."/>
            <person name="Clavel T."/>
        </authorList>
    </citation>
    <scope>NUCLEOTIDE SEQUENCE [LARGE SCALE GENOMIC DNA]</scope>
    <source>
        <strain evidence="3 4">SM-530-WT-4B</strain>
    </source>
</reference>
<dbReference type="RefSeq" id="WP_154528423.1">
    <property type="nucleotide sequence ID" value="NZ_VUNH01000004.1"/>
</dbReference>
<dbReference type="InterPro" id="IPR051465">
    <property type="entry name" value="Cell_Envelope_Struct_Comp"/>
</dbReference>
<dbReference type="InterPro" id="IPR001119">
    <property type="entry name" value="SLH_dom"/>
</dbReference>
<evidence type="ECO:0000313" key="3">
    <source>
        <dbReference type="EMBL" id="MST55316.1"/>
    </source>
</evidence>
<sequence length="472" mass="52809">MNIRRTLFLAAALALAALSAARAESFGDVPAGHWAYDAVAELGARGILEGYPDGAFKGERAMSRYEIAVMVARALVNGGASGEDRARLDDLAAEFRPELEALGVKTDRLDGRLDPLEKGLSGWRIGGTLQFDFNAWDNDLPGSGALSDGFTFDEARLYLHRDLGGKIGFDARWSDGTFDRFWVTAADFLGRGLTFRAGQFALDWEDEDRLYYDRNGFFMGSAYRGASLKKDAGAVELAAFAASQRADDGESVYAAGASDEHYGARLKVNLGERAWLSLNGLWRNENDADFNTYWAGLGYMLSDGIAFRGAYYRQDLNDGLADYYGVPTAADDPKAWKVILDLSQEKLRFTSIWLEYAQIDAGFRLDNVPWSFNDDVDWPRRGARRNFSLAGDTGVWFVGARQQWSERWSTFERYARYDVDSLSPAPREWTVGVGYQYSPGLYFELAYNDQDGAVNMKDYDNKQVRFRTMLSF</sequence>
<dbReference type="SUPFAM" id="SSF56935">
    <property type="entry name" value="Porins"/>
    <property type="match status" value="1"/>
</dbReference>
<organism evidence="3 4">
    <name type="scientific">Pyramidobacter porci</name>
    <dbReference type="NCBI Taxonomy" id="2605789"/>
    <lineage>
        <taxon>Bacteria</taxon>
        <taxon>Thermotogati</taxon>
        <taxon>Synergistota</taxon>
        <taxon>Synergistia</taxon>
        <taxon>Synergistales</taxon>
        <taxon>Dethiosulfovibrionaceae</taxon>
        <taxon>Pyramidobacter</taxon>
    </lineage>
</organism>
<dbReference type="InterPro" id="IPR023614">
    <property type="entry name" value="Porin_dom_sf"/>
</dbReference>
<dbReference type="Proteomes" id="UP000473699">
    <property type="component" value="Unassembled WGS sequence"/>
</dbReference>
<dbReference type="AlphaFoldDB" id="A0A6L5YAJ7"/>
<keyword evidence="4" id="KW-1185">Reference proteome</keyword>
<evidence type="ECO:0000313" key="4">
    <source>
        <dbReference type="Proteomes" id="UP000473699"/>
    </source>
</evidence>
<evidence type="ECO:0000259" key="2">
    <source>
        <dbReference type="PROSITE" id="PS51272"/>
    </source>
</evidence>
<comment type="caution">
    <text evidence="3">The sequence shown here is derived from an EMBL/GenBank/DDBJ whole genome shotgun (WGS) entry which is preliminary data.</text>
</comment>
<dbReference type="PROSITE" id="PS51272">
    <property type="entry name" value="SLH"/>
    <property type="match status" value="1"/>
</dbReference>
<feature type="domain" description="SLH" evidence="2">
    <location>
        <begin position="22"/>
        <end position="85"/>
    </location>
</feature>
<dbReference type="PANTHER" id="PTHR43308">
    <property type="entry name" value="OUTER MEMBRANE PROTEIN ALPHA-RELATED"/>
    <property type="match status" value="1"/>
</dbReference>
<dbReference type="PANTHER" id="PTHR43308:SF1">
    <property type="entry name" value="OUTER MEMBRANE PROTEIN ALPHA"/>
    <property type="match status" value="1"/>
</dbReference>
<dbReference type="Gene3D" id="2.40.160.10">
    <property type="entry name" value="Porin"/>
    <property type="match status" value="1"/>
</dbReference>
<feature type="signal peptide" evidence="1">
    <location>
        <begin position="1"/>
        <end position="23"/>
    </location>
</feature>
<keyword evidence="1" id="KW-0732">Signal</keyword>
<feature type="chain" id="PRO_5026871343" evidence="1">
    <location>
        <begin position="24"/>
        <end position="472"/>
    </location>
</feature>
<dbReference type="EMBL" id="VUNH01000004">
    <property type="protein sequence ID" value="MST55316.1"/>
    <property type="molecule type" value="Genomic_DNA"/>
</dbReference>
<dbReference type="Pfam" id="PF00395">
    <property type="entry name" value="SLH"/>
    <property type="match status" value="1"/>
</dbReference>
<proteinExistence type="predicted"/>
<evidence type="ECO:0000256" key="1">
    <source>
        <dbReference type="SAM" id="SignalP"/>
    </source>
</evidence>
<protein>
    <submittedName>
        <fullName evidence="3">S-layer homology domain-containing protein</fullName>
    </submittedName>
</protein>
<accession>A0A6L5YAJ7</accession>
<name>A0A6L5YAJ7_9BACT</name>